<evidence type="ECO:0000313" key="3">
    <source>
        <dbReference type="EMBL" id="KZT30605.1"/>
    </source>
</evidence>
<evidence type="ECO:0000259" key="2">
    <source>
        <dbReference type="SMART" id="SM00244"/>
    </source>
</evidence>
<dbReference type="InParanoid" id="A0A165W360"/>
<dbReference type="InterPro" id="IPR050710">
    <property type="entry name" value="Band7/mec-2_domain"/>
</dbReference>
<organism evidence="3 4">
    <name type="scientific">Neolentinus lepideus HHB14362 ss-1</name>
    <dbReference type="NCBI Taxonomy" id="1314782"/>
    <lineage>
        <taxon>Eukaryota</taxon>
        <taxon>Fungi</taxon>
        <taxon>Dikarya</taxon>
        <taxon>Basidiomycota</taxon>
        <taxon>Agaricomycotina</taxon>
        <taxon>Agaricomycetes</taxon>
        <taxon>Gloeophyllales</taxon>
        <taxon>Gloeophyllaceae</taxon>
        <taxon>Neolentinus</taxon>
    </lineage>
</organism>
<dbReference type="Gene3D" id="3.30.479.30">
    <property type="entry name" value="Band 7 domain"/>
    <property type="match status" value="1"/>
</dbReference>
<dbReference type="PANTHER" id="PTHR43327">
    <property type="entry name" value="STOMATIN-LIKE PROTEIN 2, MITOCHONDRIAL"/>
    <property type="match status" value="1"/>
</dbReference>
<feature type="compositionally biased region" description="Polar residues" evidence="1">
    <location>
        <begin position="306"/>
        <end position="315"/>
    </location>
</feature>
<dbReference type="SUPFAM" id="SSF117892">
    <property type="entry name" value="Band 7/SPFH domain"/>
    <property type="match status" value="1"/>
</dbReference>
<feature type="non-terminal residue" evidence="3">
    <location>
        <position position="1"/>
    </location>
</feature>
<dbReference type="InterPro" id="IPR036013">
    <property type="entry name" value="Band_7/SPFH_dom_sf"/>
</dbReference>
<protein>
    <recommendedName>
        <fullName evidence="2">Band 7 domain-containing protein</fullName>
    </recommendedName>
</protein>
<gene>
    <name evidence="3" type="ORF">NEOLEDRAFT_1052904</name>
</gene>
<dbReference type="EMBL" id="KV425551">
    <property type="protein sequence ID" value="KZT30605.1"/>
    <property type="molecule type" value="Genomic_DNA"/>
</dbReference>
<dbReference type="AlphaFoldDB" id="A0A165W360"/>
<name>A0A165W360_9AGAM</name>
<accession>A0A165W360</accession>
<evidence type="ECO:0000256" key="1">
    <source>
        <dbReference type="SAM" id="MobiDB-lite"/>
    </source>
</evidence>
<feature type="domain" description="Band 7" evidence="2">
    <location>
        <begin position="2"/>
        <end position="148"/>
    </location>
</feature>
<evidence type="ECO:0000313" key="4">
    <source>
        <dbReference type="Proteomes" id="UP000076761"/>
    </source>
</evidence>
<proteinExistence type="predicted"/>
<dbReference type="SMART" id="SM00244">
    <property type="entry name" value="PHB"/>
    <property type="match status" value="1"/>
</dbReference>
<dbReference type="OrthoDB" id="434619at2759"/>
<keyword evidence="4" id="KW-1185">Reference proteome</keyword>
<dbReference type="Pfam" id="PF01145">
    <property type="entry name" value="Band_7"/>
    <property type="match status" value="1"/>
</dbReference>
<feature type="region of interest" description="Disordered" evidence="1">
    <location>
        <begin position="294"/>
        <end position="315"/>
    </location>
</feature>
<sequence length="315" mass="35403">RLSLGRNPTKLNPGLRLAIPLYHNIQTVDIRETSVDIHDLAGFTSDNVPVLVSRSLFYRVDDSYNACFSVNNFKENVRNIDTSAIRSIIGHFTYDDVIGDRHRTNIKLKLHETIGSSIEKWGVQCPRFEIQTFRPLNRDIEKQLELQMAAERERRKQLLDTQALVNVAEGQKQRMILESEGALQAELNRAEGQKGRQILESEGALAVSMNQGQALAQQMNVIADALTGGDKTPSSETRMKALDVLVELRRLEQLKAIATGSGNTTYFLDSLNVGREPYDVDNLEKWKQTQCKTIQTRESIRPEPTLSPSSVPSSI</sequence>
<reference evidence="3 4" key="1">
    <citation type="journal article" date="2016" name="Mol. Biol. Evol.">
        <title>Comparative Genomics of Early-Diverging Mushroom-Forming Fungi Provides Insights into the Origins of Lignocellulose Decay Capabilities.</title>
        <authorList>
            <person name="Nagy L.G."/>
            <person name="Riley R."/>
            <person name="Tritt A."/>
            <person name="Adam C."/>
            <person name="Daum C."/>
            <person name="Floudas D."/>
            <person name="Sun H."/>
            <person name="Yadav J.S."/>
            <person name="Pangilinan J."/>
            <person name="Larsson K.H."/>
            <person name="Matsuura K."/>
            <person name="Barry K."/>
            <person name="Labutti K."/>
            <person name="Kuo R."/>
            <person name="Ohm R.A."/>
            <person name="Bhattacharya S.S."/>
            <person name="Shirouzu T."/>
            <person name="Yoshinaga Y."/>
            <person name="Martin F.M."/>
            <person name="Grigoriev I.V."/>
            <person name="Hibbett D.S."/>
        </authorList>
    </citation>
    <scope>NUCLEOTIDE SEQUENCE [LARGE SCALE GENOMIC DNA]</scope>
    <source>
        <strain evidence="3 4">HHB14362 ss-1</strain>
    </source>
</reference>
<dbReference type="PANTHER" id="PTHR43327:SF10">
    <property type="entry name" value="STOMATIN-LIKE PROTEIN 2, MITOCHONDRIAL"/>
    <property type="match status" value="1"/>
</dbReference>
<dbReference type="STRING" id="1314782.A0A165W360"/>
<dbReference type="Proteomes" id="UP000076761">
    <property type="component" value="Unassembled WGS sequence"/>
</dbReference>
<dbReference type="InterPro" id="IPR001107">
    <property type="entry name" value="Band_7"/>
</dbReference>